<comment type="caution">
    <text evidence="1">The sequence shown here is derived from an EMBL/GenBank/DDBJ whole genome shotgun (WGS) entry which is preliminary data.</text>
</comment>
<reference evidence="1" key="1">
    <citation type="submission" date="2022-03" db="EMBL/GenBank/DDBJ databases">
        <authorList>
            <person name="Sayadi A."/>
        </authorList>
    </citation>
    <scope>NUCLEOTIDE SEQUENCE</scope>
</reference>
<sequence>MNRGKKRKLKIDTWKQTVRKHQRDAGEAYISSRNVPKAALSQPEEEKYPDANNISFRVYHDIFKSKFNLRFGLPRSDTCSYCDKLFMKLCSTDDANEKKKIEIESEIHHRKL</sequence>
<evidence type="ECO:0000313" key="1">
    <source>
        <dbReference type="EMBL" id="CAH2018115.1"/>
    </source>
</evidence>
<dbReference type="EMBL" id="CAKOFQ010009616">
    <property type="protein sequence ID" value="CAH2018115.1"/>
    <property type="molecule type" value="Genomic_DNA"/>
</dbReference>
<proteinExistence type="predicted"/>
<name>A0A9P0QE31_ACAOB</name>
<accession>A0A9P0QE31</accession>
<dbReference type="OrthoDB" id="6753158at2759"/>
<protein>
    <submittedName>
        <fullName evidence="1">Uncharacterized protein</fullName>
    </submittedName>
</protein>
<keyword evidence="2" id="KW-1185">Reference proteome</keyword>
<dbReference type="Proteomes" id="UP001152888">
    <property type="component" value="Unassembled WGS sequence"/>
</dbReference>
<evidence type="ECO:0000313" key="2">
    <source>
        <dbReference type="Proteomes" id="UP001152888"/>
    </source>
</evidence>
<dbReference type="AlphaFoldDB" id="A0A9P0QE31"/>
<gene>
    <name evidence="1" type="ORF">ACAOBT_LOCUS36437</name>
</gene>
<organism evidence="1 2">
    <name type="scientific">Acanthoscelides obtectus</name>
    <name type="common">Bean weevil</name>
    <name type="synonym">Bruchus obtectus</name>
    <dbReference type="NCBI Taxonomy" id="200917"/>
    <lineage>
        <taxon>Eukaryota</taxon>
        <taxon>Metazoa</taxon>
        <taxon>Ecdysozoa</taxon>
        <taxon>Arthropoda</taxon>
        <taxon>Hexapoda</taxon>
        <taxon>Insecta</taxon>
        <taxon>Pterygota</taxon>
        <taxon>Neoptera</taxon>
        <taxon>Endopterygota</taxon>
        <taxon>Coleoptera</taxon>
        <taxon>Polyphaga</taxon>
        <taxon>Cucujiformia</taxon>
        <taxon>Chrysomeloidea</taxon>
        <taxon>Chrysomelidae</taxon>
        <taxon>Bruchinae</taxon>
        <taxon>Bruchini</taxon>
        <taxon>Acanthoscelides</taxon>
    </lineage>
</organism>